<keyword evidence="3" id="KW-1185">Reference proteome</keyword>
<keyword evidence="1" id="KW-0732">Signal</keyword>
<evidence type="ECO:0000313" key="3">
    <source>
        <dbReference type="Proteomes" id="UP000092498"/>
    </source>
</evidence>
<organism evidence="2 3">
    <name type="scientific">Candidatus Viadribacter manganicus</name>
    <dbReference type="NCBI Taxonomy" id="1759059"/>
    <lineage>
        <taxon>Bacteria</taxon>
        <taxon>Pseudomonadati</taxon>
        <taxon>Pseudomonadota</taxon>
        <taxon>Alphaproteobacteria</taxon>
        <taxon>Hyphomonadales</taxon>
        <taxon>Hyphomonadaceae</taxon>
        <taxon>Candidatus Viadribacter</taxon>
    </lineage>
</organism>
<dbReference type="InParanoid" id="A0A1B1AKG2"/>
<gene>
    <name evidence="2" type="ORF">ATE48_14610</name>
</gene>
<evidence type="ECO:0000256" key="1">
    <source>
        <dbReference type="SAM" id="SignalP"/>
    </source>
</evidence>
<dbReference type="OrthoDB" id="9848768at2"/>
<dbReference type="Proteomes" id="UP000092498">
    <property type="component" value="Chromosome"/>
</dbReference>
<dbReference type="KEGG" id="cbot:ATE48_14610"/>
<reference evidence="2 3" key="1">
    <citation type="submission" date="2015-11" db="EMBL/GenBank/DDBJ databases">
        <title>Whole-Genome Sequence of Candidatus Oderbacter manganicum from the National Park Lower Oder Valley, Germany.</title>
        <authorList>
            <person name="Braun B."/>
            <person name="Liere K."/>
            <person name="Szewzyk U."/>
        </authorList>
    </citation>
    <scope>NUCLEOTIDE SEQUENCE [LARGE SCALE GENOMIC DNA]</scope>
    <source>
        <strain evidence="2 3">OTSz_A_272</strain>
    </source>
</reference>
<evidence type="ECO:0000313" key="2">
    <source>
        <dbReference type="EMBL" id="ANP47058.1"/>
    </source>
</evidence>
<dbReference type="EMBL" id="CP013244">
    <property type="protein sequence ID" value="ANP47058.1"/>
    <property type="molecule type" value="Genomic_DNA"/>
</dbReference>
<dbReference type="RefSeq" id="WP_066772716.1">
    <property type="nucleotide sequence ID" value="NZ_CP013244.1"/>
</dbReference>
<protein>
    <recommendedName>
        <fullName evidence="4">Lipoprotein</fullName>
    </recommendedName>
</protein>
<accession>A0A1B1AKG2</accession>
<dbReference type="AlphaFoldDB" id="A0A1B1AKG2"/>
<dbReference type="PROSITE" id="PS51257">
    <property type="entry name" value="PROKAR_LIPOPROTEIN"/>
    <property type="match status" value="1"/>
</dbReference>
<evidence type="ECO:0008006" key="4">
    <source>
        <dbReference type="Google" id="ProtNLM"/>
    </source>
</evidence>
<dbReference type="STRING" id="1759059.ATE48_14610"/>
<feature type="chain" id="PRO_5008518954" description="Lipoprotein" evidence="1">
    <location>
        <begin position="17"/>
        <end position="166"/>
    </location>
</feature>
<proteinExistence type="predicted"/>
<sequence>MRRILLATLVALSACATLGESGPSLRYADAASRGAWSALLAGRPSQSQVERATEDWSRALGDSFSCRVPTREVLNAGLTGALEIGAMNAAANGGGEREVRDGVARYVGAITALALERRERPTQERCDAMAAWAPRIASDGREAVERARRNGLMDDDYGLLMGLLAR</sequence>
<name>A0A1B1AKG2_9PROT</name>
<feature type="signal peptide" evidence="1">
    <location>
        <begin position="1"/>
        <end position="16"/>
    </location>
</feature>